<feature type="region of interest" description="Disordered" evidence="6">
    <location>
        <begin position="122"/>
        <end position="148"/>
    </location>
</feature>
<keyword evidence="8" id="KW-1185">Reference proteome</keyword>
<feature type="short sequence motif" description="VHIID" evidence="5">
    <location>
        <begin position="449"/>
        <end position="453"/>
    </location>
</feature>
<comment type="similarity">
    <text evidence="5">Belongs to the GRAS family.</text>
</comment>
<proteinExistence type="inferred from homology"/>
<keyword evidence="2" id="KW-0805">Transcription regulation</keyword>
<sequence>MDTLPERYSLSSERFNFGHGSASFYSNQNLVNGFQVNQESTGPICLSTNLDHPSDSNTFLSSGSDGDTTDISDYNCPVIKYISDILLEEDLEGKPCMLQDCLALQAAEKSFYDVLNQKDPLSPKQPPLSVHQSFENSDDDSPHSCHSSNASIAAKTNWVFDPSETSYVQSSLVQSLPDAALDSDSLSEMQRLEYFGGLREASKFLPNVKFETIDLKGCQLMPPGLDQWPPATNTLMRRPDNDDYSSTNRSMGKKNHQRDDGDYPEEGRSNKQPVAFADDSEPQEMFDEVLLCLGNHEFETCSNDESLITEGSGKLQHNKQSKGSKTAGSKKQNNNRELVDLSTLLTQCAQAVASYDQRTASELLKQIRQHSSPYGDATQRLAHYFADGLEARLAGARTPSYSPLISMQISAAEILKAYEVFVTSSPFRTVSNFLANRTILKLAEKETRLHVIDFGISYGFQWPCFIQRLSKRPGGPPKLRITAIEVPQPGFRPTERVEETGRRLKKYAERFNVPFEYNVIAQKWETIQFEDLKIDRNEVIVVNCMNRLRHIPDETVMVNSPRDIVLKLIKKINPDLFIHGVVNGTYNSPFFVTRFREALFHFSALFDVFEASVPREDERRLMFEKAVYGKDILNVVACEGLERVERPETYKQWQVRNVRAGFKQLPLDQEILKKVKRMLKFMGYHNDFRIDEEGHWILQGWKGRTIMALSFWKKA</sequence>
<evidence type="ECO:0000256" key="5">
    <source>
        <dbReference type="PROSITE-ProRule" id="PRU01191"/>
    </source>
</evidence>
<feature type="region of interest" description="Leucine repeat II (LRII)" evidence="5">
    <location>
        <begin position="499"/>
        <end position="531"/>
    </location>
</feature>
<reference evidence="8" key="1">
    <citation type="journal article" date="2020" name="Genome Biol.">
        <title>Gamete binning: chromosome-level and haplotype-resolved genome assembly enabled by high-throughput single-cell sequencing of gamete genomes.</title>
        <authorList>
            <person name="Campoy J.A."/>
            <person name="Sun H."/>
            <person name="Goel M."/>
            <person name="Jiao W.-B."/>
            <person name="Folz-Donahue K."/>
            <person name="Wang N."/>
            <person name="Rubio M."/>
            <person name="Liu C."/>
            <person name="Kukat C."/>
            <person name="Ruiz D."/>
            <person name="Huettel B."/>
            <person name="Schneeberger K."/>
        </authorList>
    </citation>
    <scope>NUCLEOTIDE SEQUENCE [LARGE SCALE GENOMIC DNA]</scope>
    <source>
        <strain evidence="8">cv. Rojo Pasion</strain>
    </source>
</reference>
<feature type="region of interest" description="SAW" evidence="5">
    <location>
        <begin position="637"/>
        <end position="713"/>
    </location>
</feature>
<evidence type="ECO:0000313" key="7">
    <source>
        <dbReference type="EMBL" id="CAB4312840.1"/>
    </source>
</evidence>
<dbReference type="OrthoDB" id="47276at2759"/>
<comment type="caution">
    <text evidence="5">Lacks conserved residue(s) required for the propagation of feature annotation.</text>
</comment>
<accession>A0A6J5XG46</accession>
<comment type="subcellular location">
    <subcellularLocation>
        <location evidence="1">Nucleus</location>
    </subcellularLocation>
</comment>
<evidence type="ECO:0000256" key="1">
    <source>
        <dbReference type="ARBA" id="ARBA00004123"/>
    </source>
</evidence>
<name>A0A6J5XG46_PRUAR</name>
<protein>
    <submittedName>
        <fullName evidence="7">Uncharacterized protein</fullName>
    </submittedName>
</protein>
<organism evidence="7 8">
    <name type="scientific">Prunus armeniaca</name>
    <name type="common">Apricot</name>
    <name type="synonym">Armeniaca vulgaris</name>
    <dbReference type="NCBI Taxonomy" id="36596"/>
    <lineage>
        <taxon>Eukaryota</taxon>
        <taxon>Viridiplantae</taxon>
        <taxon>Streptophyta</taxon>
        <taxon>Embryophyta</taxon>
        <taxon>Tracheophyta</taxon>
        <taxon>Spermatophyta</taxon>
        <taxon>Magnoliopsida</taxon>
        <taxon>eudicotyledons</taxon>
        <taxon>Gunneridae</taxon>
        <taxon>Pentapetalae</taxon>
        <taxon>rosids</taxon>
        <taxon>fabids</taxon>
        <taxon>Rosales</taxon>
        <taxon>Rosaceae</taxon>
        <taxon>Amygdaloideae</taxon>
        <taxon>Amygdaleae</taxon>
        <taxon>Prunus</taxon>
    </lineage>
</organism>
<evidence type="ECO:0000256" key="6">
    <source>
        <dbReference type="SAM" id="MobiDB-lite"/>
    </source>
</evidence>
<evidence type="ECO:0000256" key="2">
    <source>
        <dbReference type="ARBA" id="ARBA00023015"/>
    </source>
</evidence>
<dbReference type="PROSITE" id="PS50985">
    <property type="entry name" value="GRAS"/>
    <property type="match status" value="1"/>
</dbReference>
<keyword evidence="4" id="KW-0539">Nucleus</keyword>
<feature type="compositionally biased region" description="Polar residues" evidence="6">
    <location>
        <begin position="323"/>
        <end position="335"/>
    </location>
</feature>
<gene>
    <name evidence="7" type="ORF">ORAREDHAP_LOCUS35487</name>
</gene>
<evidence type="ECO:0000256" key="4">
    <source>
        <dbReference type="ARBA" id="ARBA00023242"/>
    </source>
</evidence>
<feature type="region of interest" description="Disordered" evidence="6">
    <location>
        <begin position="224"/>
        <end position="280"/>
    </location>
</feature>
<evidence type="ECO:0000313" key="8">
    <source>
        <dbReference type="Proteomes" id="UP000507245"/>
    </source>
</evidence>
<evidence type="ECO:0000256" key="3">
    <source>
        <dbReference type="ARBA" id="ARBA00023163"/>
    </source>
</evidence>
<dbReference type="GO" id="GO:0005634">
    <property type="term" value="C:nucleus"/>
    <property type="evidence" value="ECO:0007669"/>
    <property type="project" value="UniProtKB-SubCell"/>
</dbReference>
<dbReference type="Pfam" id="PF03514">
    <property type="entry name" value="GRAS"/>
    <property type="match status" value="1"/>
</dbReference>
<dbReference type="EMBL" id="CAEKKB010000006">
    <property type="protein sequence ID" value="CAB4312840.1"/>
    <property type="molecule type" value="Genomic_DNA"/>
</dbReference>
<dbReference type="AlphaFoldDB" id="A0A6J5XG46"/>
<keyword evidence="3" id="KW-0804">Transcription</keyword>
<feature type="region of interest" description="VHIID" evidence="5">
    <location>
        <begin position="418"/>
        <end position="483"/>
    </location>
</feature>
<dbReference type="PANTHER" id="PTHR31636">
    <property type="entry name" value="OSJNBA0084A10.13 PROTEIN-RELATED"/>
    <property type="match status" value="1"/>
</dbReference>
<feature type="compositionally biased region" description="Basic and acidic residues" evidence="6">
    <location>
        <begin position="257"/>
        <end position="269"/>
    </location>
</feature>
<feature type="region of interest" description="Disordered" evidence="6">
    <location>
        <begin position="312"/>
        <end position="335"/>
    </location>
</feature>
<dbReference type="Proteomes" id="UP000507245">
    <property type="component" value="Unassembled WGS sequence"/>
</dbReference>
<feature type="region of interest" description="Leucine repeat I (LRI)" evidence="5">
    <location>
        <begin position="339"/>
        <end position="399"/>
    </location>
</feature>
<dbReference type="InterPro" id="IPR005202">
    <property type="entry name" value="TF_GRAS"/>
</dbReference>